<dbReference type="Gene3D" id="2.30.30.100">
    <property type="match status" value="1"/>
</dbReference>
<feature type="domain" description="BPL/LPL catalytic" evidence="7">
    <location>
        <begin position="27"/>
        <end position="143"/>
    </location>
</feature>
<dbReference type="EC" id="6.3.4.15" evidence="5"/>
<evidence type="ECO:0000313" key="8">
    <source>
        <dbReference type="EMBL" id="VYT59251.1"/>
    </source>
</evidence>
<dbReference type="GO" id="GO:0005524">
    <property type="term" value="F:ATP binding"/>
    <property type="evidence" value="ECO:0007669"/>
    <property type="project" value="UniProtKB-KW"/>
</dbReference>
<evidence type="ECO:0000256" key="2">
    <source>
        <dbReference type="ARBA" id="ARBA00022741"/>
    </source>
</evidence>
<accession>A0A6N2XXM5</accession>
<dbReference type="PANTHER" id="PTHR12835:SF5">
    <property type="entry name" value="BIOTIN--PROTEIN LIGASE"/>
    <property type="match status" value="1"/>
</dbReference>
<dbReference type="PANTHER" id="PTHR12835">
    <property type="entry name" value="BIOTIN PROTEIN LIGASE"/>
    <property type="match status" value="1"/>
</dbReference>
<protein>
    <recommendedName>
        <fullName evidence="5">biotin--[biotin carboxyl-carrier protein] ligase</fullName>
        <ecNumber evidence="5">6.3.4.15</ecNumber>
    </recommendedName>
</protein>
<sequence>MMFTPHALDPWLDDPHLRAAVATQATVTSTNTVLKHAVQNNSTVPQILIAGEQTAGVGRHGKHFASPADAGLYLSYAFHPQISQSLITPAAGVALQQAIETQFGIVTAIKWVNDLQKGGRKVAGILAEALIEHNAVVLGIGVDLFPAQSAVLPTDQPITTLLSNQPDSDPRPELAGRFLTNLMRLFANPETIMPIYRAKAAWVGRRITVSGTQNPLTGTISGFDDNGALLLQTAQGTMVVTSGTIRLAD</sequence>
<dbReference type="SUPFAM" id="SSF55681">
    <property type="entry name" value="Class II aaRS and biotin synthetases"/>
    <property type="match status" value="1"/>
</dbReference>
<evidence type="ECO:0000256" key="5">
    <source>
        <dbReference type="ARBA" id="ARBA00024227"/>
    </source>
</evidence>
<keyword evidence="3" id="KW-0067">ATP-binding</keyword>
<dbReference type="InterPro" id="IPR004143">
    <property type="entry name" value="BPL_LPL_catalytic"/>
</dbReference>
<feature type="domain" description="Biotin protein ligase C-terminal" evidence="6">
    <location>
        <begin position="204"/>
        <end position="245"/>
    </location>
</feature>
<keyword evidence="4" id="KW-0092">Biotin</keyword>
<dbReference type="InterPro" id="IPR008988">
    <property type="entry name" value="Transcriptional_repressor_C"/>
</dbReference>
<dbReference type="InterPro" id="IPR045864">
    <property type="entry name" value="aa-tRNA-synth_II/BPL/LPL"/>
</dbReference>
<dbReference type="SUPFAM" id="SSF50037">
    <property type="entry name" value="C-terminal domain of transcriptional repressors"/>
    <property type="match status" value="1"/>
</dbReference>
<dbReference type="Gene3D" id="3.30.930.10">
    <property type="entry name" value="Bira Bifunctional Protein, Domain 2"/>
    <property type="match status" value="1"/>
</dbReference>
<keyword evidence="2" id="KW-0547">Nucleotide-binding</keyword>
<keyword evidence="1 8" id="KW-0436">Ligase</keyword>
<dbReference type="GO" id="GO:0005737">
    <property type="term" value="C:cytoplasm"/>
    <property type="evidence" value="ECO:0007669"/>
    <property type="project" value="TreeGrafter"/>
</dbReference>
<dbReference type="EMBL" id="CACRTK010000019">
    <property type="protein sequence ID" value="VYT59251.1"/>
    <property type="molecule type" value="Genomic_DNA"/>
</dbReference>
<dbReference type="CDD" id="cd16442">
    <property type="entry name" value="BPL"/>
    <property type="match status" value="1"/>
</dbReference>
<proteinExistence type="predicted"/>
<dbReference type="GO" id="GO:0004077">
    <property type="term" value="F:biotin--[biotin carboxyl-carrier protein] ligase activity"/>
    <property type="evidence" value="ECO:0007669"/>
    <property type="project" value="UniProtKB-EC"/>
</dbReference>
<dbReference type="InterPro" id="IPR003142">
    <property type="entry name" value="BPL_C"/>
</dbReference>
<evidence type="ECO:0000256" key="4">
    <source>
        <dbReference type="ARBA" id="ARBA00023267"/>
    </source>
</evidence>
<dbReference type="GO" id="GO:0009249">
    <property type="term" value="P:protein lipoylation"/>
    <property type="evidence" value="ECO:0007669"/>
    <property type="project" value="UniProtKB-ARBA"/>
</dbReference>
<dbReference type="Pfam" id="PF02237">
    <property type="entry name" value="BPL_C"/>
    <property type="match status" value="1"/>
</dbReference>
<name>A0A6N2XXM5_LACRH</name>
<organism evidence="8">
    <name type="scientific">Lacticaseibacillus rhamnosus</name>
    <name type="common">Lactobacillus rhamnosus</name>
    <dbReference type="NCBI Taxonomy" id="47715"/>
    <lineage>
        <taxon>Bacteria</taxon>
        <taxon>Bacillati</taxon>
        <taxon>Bacillota</taxon>
        <taxon>Bacilli</taxon>
        <taxon>Lactobacillales</taxon>
        <taxon>Lactobacillaceae</taxon>
        <taxon>Lacticaseibacillus</taxon>
    </lineage>
</organism>
<dbReference type="AlphaFoldDB" id="A0A6N2XXM5"/>
<evidence type="ECO:0000259" key="6">
    <source>
        <dbReference type="Pfam" id="PF02237"/>
    </source>
</evidence>
<evidence type="ECO:0000256" key="1">
    <source>
        <dbReference type="ARBA" id="ARBA00022598"/>
    </source>
</evidence>
<evidence type="ECO:0000256" key="3">
    <source>
        <dbReference type="ARBA" id="ARBA00022840"/>
    </source>
</evidence>
<dbReference type="NCBIfam" id="TIGR00121">
    <property type="entry name" value="birA_ligase"/>
    <property type="match status" value="1"/>
</dbReference>
<dbReference type="Pfam" id="PF03099">
    <property type="entry name" value="BPL_LplA_LipB"/>
    <property type="match status" value="1"/>
</dbReference>
<reference evidence="8" key="1">
    <citation type="submission" date="2019-11" db="EMBL/GenBank/DDBJ databases">
        <authorList>
            <person name="Feng L."/>
        </authorList>
    </citation>
    <scope>NUCLEOTIDE SEQUENCE</scope>
    <source>
        <strain evidence="8">LrhamnosusLFYP97</strain>
    </source>
</reference>
<dbReference type="GO" id="GO:0016740">
    <property type="term" value="F:transferase activity"/>
    <property type="evidence" value="ECO:0007669"/>
    <property type="project" value="UniProtKB-ARBA"/>
</dbReference>
<dbReference type="InterPro" id="IPR004408">
    <property type="entry name" value="Biotin_CoA_COase_ligase"/>
</dbReference>
<gene>
    <name evidence="8" type="primary">birA</name>
    <name evidence="8" type="ORF">LRLFYP97_00731</name>
</gene>
<evidence type="ECO:0000259" key="7">
    <source>
        <dbReference type="Pfam" id="PF03099"/>
    </source>
</evidence>